<evidence type="ECO:0000313" key="1">
    <source>
        <dbReference type="EMBL" id="CDJ32515.1"/>
    </source>
</evidence>
<dbReference type="VEuPathDB" id="ToxoDB:EMH_0045010"/>
<reference evidence="1" key="2">
    <citation type="submission" date="2013-10" db="EMBL/GenBank/DDBJ databases">
        <authorList>
            <person name="Aslett M."/>
        </authorList>
    </citation>
    <scope>NUCLEOTIDE SEQUENCE [LARGE SCALE GENOMIC DNA]</scope>
    <source>
        <strain evidence="1">Houghton</strain>
    </source>
</reference>
<name>U6K465_9EIME</name>
<dbReference type="EMBL" id="HG684243">
    <property type="protein sequence ID" value="CDJ32515.1"/>
    <property type="molecule type" value="Genomic_DNA"/>
</dbReference>
<gene>
    <name evidence="1" type="ORF">EMH_0045010</name>
</gene>
<dbReference type="Proteomes" id="UP000030744">
    <property type="component" value="Unassembled WGS sequence"/>
</dbReference>
<sequence length="304" mass="34545">MAISERCVTEHQGVADRNVLAVSCTTTLVFHIAISFADPLLAAHALDPEAWLEGIPYASGETGEEEKAQSASPEVVKPDDKQESALEMLLLRDVHGAQDPSSPFSRHPYVRLPQMGKDLFIRPINMNNVFVAYHKKAHPYIFLQKLRKWFARPVLGQDDVNNLLRDLEGLIGAAWRDAEKRPRRLRPVYAAETLGKHLLEFDAIVCGIELLGGSMRLPLWWNRFVAAFDHRPSALLPQKTPRLGGFYRRLTRRLLDALEIYKRGKRPPLCEIIDLKTIIFSEGDAPARFRDPKWDPWREDAKGP</sequence>
<dbReference type="AlphaFoldDB" id="U6K465"/>
<proteinExistence type="predicted"/>
<evidence type="ECO:0000313" key="2">
    <source>
        <dbReference type="Proteomes" id="UP000030744"/>
    </source>
</evidence>
<protein>
    <submittedName>
        <fullName evidence="1">Uncharacterized protein</fullName>
    </submittedName>
</protein>
<dbReference type="GeneID" id="25379213"/>
<keyword evidence="2" id="KW-1185">Reference proteome</keyword>
<reference evidence="1" key="1">
    <citation type="submission" date="2013-10" db="EMBL/GenBank/DDBJ databases">
        <title>Genomic analysis of the causative agents of coccidiosis in chickens.</title>
        <authorList>
            <person name="Reid A.J."/>
            <person name="Blake D."/>
            <person name="Billington K."/>
            <person name="Browne H."/>
            <person name="Dunn M."/>
            <person name="Hung S."/>
            <person name="Kawahara F."/>
            <person name="Miranda-Saavedra D."/>
            <person name="Mourier T."/>
            <person name="Nagra H."/>
            <person name="Otto T.D."/>
            <person name="Rawlings N."/>
            <person name="Sanchez A."/>
            <person name="Sanders M."/>
            <person name="Subramaniam C."/>
            <person name="Tay Y."/>
            <person name="Dear P."/>
            <person name="Doerig C."/>
            <person name="Gruber A."/>
            <person name="Parkinson J."/>
            <person name="Shirley M."/>
            <person name="Wan K.L."/>
            <person name="Berriman M."/>
            <person name="Tomley F."/>
            <person name="Pain A."/>
        </authorList>
    </citation>
    <scope>NUCLEOTIDE SEQUENCE [LARGE SCALE GENOMIC DNA]</scope>
    <source>
        <strain evidence="1">Houghton</strain>
    </source>
</reference>
<organism evidence="1 2">
    <name type="scientific">Eimeria mitis</name>
    <dbReference type="NCBI Taxonomy" id="44415"/>
    <lineage>
        <taxon>Eukaryota</taxon>
        <taxon>Sar</taxon>
        <taxon>Alveolata</taxon>
        <taxon>Apicomplexa</taxon>
        <taxon>Conoidasida</taxon>
        <taxon>Coccidia</taxon>
        <taxon>Eucoccidiorida</taxon>
        <taxon>Eimeriorina</taxon>
        <taxon>Eimeriidae</taxon>
        <taxon>Eimeria</taxon>
    </lineage>
</organism>
<accession>U6K465</accession>
<dbReference type="OrthoDB" id="347609at2759"/>
<dbReference type="RefSeq" id="XP_013355080.1">
    <property type="nucleotide sequence ID" value="XM_013499626.1"/>
</dbReference>